<gene>
    <name evidence="1" type="ORF">BV22DRAFT_1134919</name>
</gene>
<keyword evidence="2" id="KW-1185">Reference proteome</keyword>
<organism evidence="1 2">
    <name type="scientific">Leucogyrophana mollusca</name>
    <dbReference type="NCBI Taxonomy" id="85980"/>
    <lineage>
        <taxon>Eukaryota</taxon>
        <taxon>Fungi</taxon>
        <taxon>Dikarya</taxon>
        <taxon>Basidiomycota</taxon>
        <taxon>Agaricomycotina</taxon>
        <taxon>Agaricomycetes</taxon>
        <taxon>Agaricomycetidae</taxon>
        <taxon>Boletales</taxon>
        <taxon>Boletales incertae sedis</taxon>
        <taxon>Leucogyrophana</taxon>
    </lineage>
</organism>
<comment type="caution">
    <text evidence="1">The sequence shown here is derived from an EMBL/GenBank/DDBJ whole genome shotgun (WGS) entry which is preliminary data.</text>
</comment>
<protein>
    <submittedName>
        <fullName evidence="1">Uncharacterized protein</fullName>
    </submittedName>
</protein>
<reference evidence="1" key="1">
    <citation type="journal article" date="2021" name="New Phytol.">
        <title>Evolutionary innovations through gain and loss of genes in the ectomycorrhizal Boletales.</title>
        <authorList>
            <person name="Wu G."/>
            <person name="Miyauchi S."/>
            <person name="Morin E."/>
            <person name="Kuo A."/>
            <person name="Drula E."/>
            <person name="Varga T."/>
            <person name="Kohler A."/>
            <person name="Feng B."/>
            <person name="Cao Y."/>
            <person name="Lipzen A."/>
            <person name="Daum C."/>
            <person name="Hundley H."/>
            <person name="Pangilinan J."/>
            <person name="Johnson J."/>
            <person name="Barry K."/>
            <person name="LaButti K."/>
            <person name="Ng V."/>
            <person name="Ahrendt S."/>
            <person name="Min B."/>
            <person name="Choi I.G."/>
            <person name="Park H."/>
            <person name="Plett J.M."/>
            <person name="Magnuson J."/>
            <person name="Spatafora J.W."/>
            <person name="Nagy L.G."/>
            <person name="Henrissat B."/>
            <person name="Grigoriev I.V."/>
            <person name="Yang Z.L."/>
            <person name="Xu J."/>
            <person name="Martin F.M."/>
        </authorList>
    </citation>
    <scope>NUCLEOTIDE SEQUENCE</scope>
    <source>
        <strain evidence="1">KUC20120723A-06</strain>
    </source>
</reference>
<dbReference type="EMBL" id="MU266874">
    <property type="protein sequence ID" value="KAH7918015.1"/>
    <property type="molecule type" value="Genomic_DNA"/>
</dbReference>
<evidence type="ECO:0000313" key="1">
    <source>
        <dbReference type="EMBL" id="KAH7918015.1"/>
    </source>
</evidence>
<name>A0ACB8AWW7_9AGAM</name>
<dbReference type="Proteomes" id="UP000790709">
    <property type="component" value="Unassembled WGS sequence"/>
</dbReference>
<evidence type="ECO:0000313" key="2">
    <source>
        <dbReference type="Proteomes" id="UP000790709"/>
    </source>
</evidence>
<accession>A0ACB8AWW7</accession>
<sequence>MRKNAHQKLCGTGTRKSRKSAGDPVDENFSQAGQALHKRPATRPIGAHRRNPEVKAEEAKSTAEKATESREGIDEALAAQPEKVDGMFCEIRNLPPFSDEEEPADSREDEGWDTTKEVSDDEANIPSPMNVKGKTEKEYLEALEIKHYCEEHKKPCYVRSTGDHYQYIFGDLAKWARLLFDVKADPESDVPPEELNIHDHHYRQKLAKKAQAATVVQPQSDLSTPPAWAQQFLTATTAAPLMFGLPSFNPWAMMQGAAPQFGSPQKPASAAEQVAIRTAEAAAVVEDYPDIDEWLASLDRHPVRGRKSPNFSQYTAKLIENGITELGDLIHVSVEKLQELGGMNFGIANCMYRFAQEDNDALILQAKKARLD</sequence>
<proteinExistence type="predicted"/>